<sequence>MKSLSKFLLCPLFCAAVAATATAAETNAYPSDKITVVIPYSPGNGLDLLGRQFAEALRQQMNVPFIVENRDGAAGAIGTLHAARAKADGYTLLFTANPPFLTAPLAVGKPPYDPLKSFIPVARVATAPLVLVVSSKQPIHDVAQLKEFAVKNPQQANYASAGIGSPGQIYGELLNQAMGIKMQEIRYKATGQALLDVMAGNVLTSLISMSAAASHIENGELRALAVGSTQRIAGFQNVPTLAEALGRKDFEASVWYGFLAPAGTPGDRIAMLNRQVAHAAESAKIQDFLHRQFMVRDVQDSAHFSSSMQHELQISKKLVQQANLRAK</sequence>
<dbReference type="PANTHER" id="PTHR42928">
    <property type="entry name" value="TRICARBOXYLATE-BINDING PROTEIN"/>
    <property type="match status" value="1"/>
</dbReference>
<dbReference type="Proteomes" id="UP000214603">
    <property type="component" value="Unassembled WGS sequence"/>
</dbReference>
<dbReference type="InterPro" id="IPR005064">
    <property type="entry name" value="BUG"/>
</dbReference>
<keyword evidence="4" id="KW-1185">Reference proteome</keyword>
<feature type="chain" id="PRO_5012036381" description="ABC transporter substrate-binding protein" evidence="2">
    <location>
        <begin position="24"/>
        <end position="327"/>
    </location>
</feature>
<dbReference type="RefSeq" id="WP_088601481.1">
    <property type="nucleotide sequence ID" value="NZ_NJIH01000001.1"/>
</dbReference>
<accession>A0A225MYQ7</accession>
<dbReference type="CDD" id="cd07012">
    <property type="entry name" value="PBP2_Bug_TTT"/>
    <property type="match status" value="1"/>
</dbReference>
<evidence type="ECO:0000256" key="1">
    <source>
        <dbReference type="ARBA" id="ARBA00006987"/>
    </source>
</evidence>
<feature type="signal peptide" evidence="2">
    <location>
        <begin position="1"/>
        <end position="23"/>
    </location>
</feature>
<gene>
    <name evidence="3" type="ORF">CEY11_01060</name>
</gene>
<evidence type="ECO:0000313" key="4">
    <source>
        <dbReference type="Proteomes" id="UP000214603"/>
    </source>
</evidence>
<comment type="caution">
    <text evidence="3">The sequence shown here is derived from an EMBL/GenBank/DDBJ whole genome shotgun (WGS) entry which is preliminary data.</text>
</comment>
<name>A0A225MYQ7_9BURK</name>
<dbReference type="PANTHER" id="PTHR42928:SF5">
    <property type="entry name" value="BLR1237 PROTEIN"/>
    <property type="match status" value="1"/>
</dbReference>
<dbReference type="Gene3D" id="3.40.190.150">
    <property type="entry name" value="Bordetella uptake gene, domain 1"/>
    <property type="match status" value="1"/>
</dbReference>
<reference evidence="4" key="1">
    <citation type="submission" date="2017-06" db="EMBL/GenBank/DDBJ databases">
        <title>Herbaspirillum phytohormonus sp. nov., isolated from the root nodule of Robinia pseudoacacia in lead-zinc mine.</title>
        <authorList>
            <person name="Fan M."/>
            <person name="Lin Y."/>
        </authorList>
    </citation>
    <scope>NUCLEOTIDE SEQUENCE [LARGE SCALE GENOMIC DNA]</scope>
    <source>
        <strain evidence="4">SC-089</strain>
    </source>
</reference>
<evidence type="ECO:0008006" key="5">
    <source>
        <dbReference type="Google" id="ProtNLM"/>
    </source>
</evidence>
<protein>
    <recommendedName>
        <fullName evidence="5">ABC transporter substrate-binding protein</fullName>
    </recommendedName>
</protein>
<keyword evidence="2" id="KW-0732">Signal</keyword>
<comment type="similarity">
    <text evidence="1">Belongs to the UPF0065 (bug) family.</text>
</comment>
<dbReference type="Gene3D" id="3.40.190.10">
    <property type="entry name" value="Periplasmic binding protein-like II"/>
    <property type="match status" value="1"/>
</dbReference>
<dbReference type="AlphaFoldDB" id="A0A225MYQ7"/>
<evidence type="ECO:0000313" key="3">
    <source>
        <dbReference type="EMBL" id="OWT66355.1"/>
    </source>
</evidence>
<dbReference type="InterPro" id="IPR042100">
    <property type="entry name" value="Bug_dom1"/>
</dbReference>
<dbReference type="PIRSF" id="PIRSF017082">
    <property type="entry name" value="YflP"/>
    <property type="match status" value="1"/>
</dbReference>
<dbReference type="EMBL" id="NJIH01000001">
    <property type="protein sequence ID" value="OWT66355.1"/>
    <property type="molecule type" value="Genomic_DNA"/>
</dbReference>
<dbReference type="SUPFAM" id="SSF53850">
    <property type="entry name" value="Periplasmic binding protein-like II"/>
    <property type="match status" value="1"/>
</dbReference>
<dbReference type="OrthoDB" id="9150571at2"/>
<evidence type="ECO:0000256" key="2">
    <source>
        <dbReference type="SAM" id="SignalP"/>
    </source>
</evidence>
<organism evidence="3 4">
    <name type="scientific">Candidimonas nitroreducens</name>
    <dbReference type="NCBI Taxonomy" id="683354"/>
    <lineage>
        <taxon>Bacteria</taxon>
        <taxon>Pseudomonadati</taxon>
        <taxon>Pseudomonadota</taxon>
        <taxon>Betaproteobacteria</taxon>
        <taxon>Burkholderiales</taxon>
        <taxon>Alcaligenaceae</taxon>
        <taxon>Candidimonas</taxon>
    </lineage>
</organism>
<dbReference type="Pfam" id="PF03401">
    <property type="entry name" value="TctC"/>
    <property type="match status" value="1"/>
</dbReference>
<proteinExistence type="inferred from homology"/>